<proteinExistence type="predicted"/>
<dbReference type="InterPro" id="IPR009579">
    <property type="entry name" value="DUF1192"/>
</dbReference>
<organism evidence="2 3">
    <name type="scientific">Xanthobacter tagetidis</name>
    <dbReference type="NCBI Taxonomy" id="60216"/>
    <lineage>
        <taxon>Bacteria</taxon>
        <taxon>Pseudomonadati</taxon>
        <taxon>Pseudomonadota</taxon>
        <taxon>Alphaproteobacteria</taxon>
        <taxon>Hyphomicrobiales</taxon>
        <taxon>Xanthobacteraceae</taxon>
        <taxon>Xanthobacter</taxon>
    </lineage>
</organism>
<dbReference type="AlphaFoldDB" id="A0A3L7ARD7"/>
<keyword evidence="1" id="KW-0175">Coiled coil</keyword>
<evidence type="ECO:0000256" key="1">
    <source>
        <dbReference type="SAM" id="Coils"/>
    </source>
</evidence>
<dbReference type="Proteomes" id="UP000269692">
    <property type="component" value="Unassembled WGS sequence"/>
</dbReference>
<name>A0A3L7ARD7_9HYPH</name>
<evidence type="ECO:0000313" key="3">
    <source>
        <dbReference type="Proteomes" id="UP000269692"/>
    </source>
</evidence>
<gene>
    <name evidence="2" type="ORF">D9R14_01410</name>
</gene>
<protein>
    <submittedName>
        <fullName evidence="2">DUF1192 domain-containing protein</fullName>
    </submittedName>
</protein>
<keyword evidence="3" id="KW-1185">Reference proteome</keyword>
<feature type="coiled-coil region" evidence="1">
    <location>
        <begin position="24"/>
        <end position="58"/>
    </location>
</feature>
<dbReference type="OrthoDB" id="7872350at2"/>
<accession>A0A3L7ARD7</accession>
<comment type="caution">
    <text evidence="2">The sequence shown here is derived from an EMBL/GenBank/DDBJ whole genome shotgun (WGS) entry which is preliminary data.</text>
</comment>
<reference evidence="2 3" key="1">
    <citation type="submission" date="2018-10" db="EMBL/GenBank/DDBJ databases">
        <title>Xanthobacter tagetidis genome sequencing and assembly.</title>
        <authorList>
            <person name="Maclea K.S."/>
            <person name="Goen A.E."/>
            <person name="Fatima S.A."/>
        </authorList>
    </citation>
    <scope>NUCLEOTIDE SEQUENCE [LARGE SCALE GENOMIC DNA]</scope>
    <source>
        <strain evidence="2 3">ATCC 700314</strain>
    </source>
</reference>
<dbReference type="Pfam" id="PF06698">
    <property type="entry name" value="DUF1192"/>
    <property type="match status" value="1"/>
</dbReference>
<sequence>MVEEDRPAAAPAPIIGADLSRLSVAEIEARIAELKTEIARLEEALSRKKASLDAANAAFKF</sequence>
<dbReference type="EMBL" id="RCTF01000001">
    <property type="protein sequence ID" value="RLP81972.1"/>
    <property type="molecule type" value="Genomic_DNA"/>
</dbReference>
<evidence type="ECO:0000313" key="2">
    <source>
        <dbReference type="EMBL" id="RLP81972.1"/>
    </source>
</evidence>